<feature type="transmembrane region" description="Helical" evidence="1">
    <location>
        <begin position="151"/>
        <end position="169"/>
    </location>
</feature>
<accession>A0A8J6Z2G1</accession>
<evidence type="ECO:0000313" key="2">
    <source>
        <dbReference type="EMBL" id="MBE3640478.1"/>
    </source>
</evidence>
<proteinExistence type="predicted"/>
<organism evidence="2 3">
    <name type="scientific">Mangrovicoccus algicola</name>
    <dbReference type="NCBI Taxonomy" id="2771008"/>
    <lineage>
        <taxon>Bacteria</taxon>
        <taxon>Pseudomonadati</taxon>
        <taxon>Pseudomonadota</taxon>
        <taxon>Alphaproteobacteria</taxon>
        <taxon>Rhodobacterales</taxon>
        <taxon>Paracoccaceae</taxon>
        <taxon>Mangrovicoccus</taxon>
    </lineage>
</organism>
<keyword evidence="1" id="KW-0812">Transmembrane</keyword>
<name>A0A8J6Z2G1_9RHOB</name>
<dbReference type="PANTHER" id="PTHR37314">
    <property type="entry name" value="SLR0142 PROTEIN"/>
    <property type="match status" value="1"/>
</dbReference>
<feature type="transmembrane region" description="Helical" evidence="1">
    <location>
        <begin position="12"/>
        <end position="39"/>
    </location>
</feature>
<dbReference type="PANTHER" id="PTHR37314:SF4">
    <property type="entry name" value="UPF0700 TRANSMEMBRANE PROTEIN YOAK"/>
    <property type="match status" value="1"/>
</dbReference>
<evidence type="ECO:0000256" key="1">
    <source>
        <dbReference type="SAM" id="Phobius"/>
    </source>
</evidence>
<dbReference type="EMBL" id="JACVXA010000097">
    <property type="protein sequence ID" value="MBE3640478.1"/>
    <property type="molecule type" value="Genomic_DNA"/>
</dbReference>
<evidence type="ECO:0000313" key="3">
    <source>
        <dbReference type="Proteomes" id="UP000609121"/>
    </source>
</evidence>
<feature type="transmembrane region" description="Helical" evidence="1">
    <location>
        <begin position="207"/>
        <end position="225"/>
    </location>
</feature>
<dbReference type="Proteomes" id="UP000609121">
    <property type="component" value="Unassembled WGS sequence"/>
</dbReference>
<feature type="transmembrane region" description="Helical" evidence="1">
    <location>
        <begin position="181"/>
        <end position="201"/>
    </location>
</feature>
<comment type="caution">
    <text evidence="2">The sequence shown here is derived from an EMBL/GenBank/DDBJ whole genome shotgun (WGS) entry which is preliminary data.</text>
</comment>
<sequence length="231" mass="22935">MLIRTGAARSAAIDLSLAGLLSSIAGALNAVGFLVAGSFTANMTGNISAFADHVAHGQIGIALPFAGLLAAFILGATLAALAIQSGERRGLRSVYAWAVLAEAGLLIGLGVAMLARPAGLSEGLLVEALSFVMGLQNAVSTMISSARVRTTHVSGMATDIGIGLAALLGGQGARRAALPRLGLHGLTLLCFALGGIGGALAFAGIGAWLFVGTGAVLAAVALAEIRRAGRR</sequence>
<gene>
    <name evidence="2" type="ORF">ICN82_19925</name>
</gene>
<protein>
    <submittedName>
        <fullName evidence="2">DUF1275 domain-containing protein</fullName>
    </submittedName>
</protein>
<keyword evidence="3" id="KW-1185">Reference proteome</keyword>
<keyword evidence="1" id="KW-0472">Membrane</keyword>
<feature type="transmembrane region" description="Helical" evidence="1">
    <location>
        <begin position="59"/>
        <end position="82"/>
    </location>
</feature>
<dbReference type="InterPro" id="IPR010699">
    <property type="entry name" value="DUF1275"/>
</dbReference>
<dbReference type="Pfam" id="PF06912">
    <property type="entry name" value="DUF1275"/>
    <property type="match status" value="1"/>
</dbReference>
<keyword evidence="1" id="KW-1133">Transmembrane helix</keyword>
<feature type="transmembrane region" description="Helical" evidence="1">
    <location>
        <begin position="94"/>
        <end position="115"/>
    </location>
</feature>
<dbReference type="RefSeq" id="WP_193186715.1">
    <property type="nucleotide sequence ID" value="NZ_JACVXA010000097.1"/>
</dbReference>
<dbReference type="AlphaFoldDB" id="A0A8J6Z2G1"/>
<reference evidence="2" key="1">
    <citation type="submission" date="2020-09" db="EMBL/GenBank/DDBJ databases">
        <title>A novel bacterium of genus Mangrovicoccus, isolated from South China Sea.</title>
        <authorList>
            <person name="Huang H."/>
            <person name="Mo K."/>
            <person name="Hu Y."/>
        </authorList>
    </citation>
    <scope>NUCLEOTIDE SEQUENCE</scope>
    <source>
        <strain evidence="2">HB182678</strain>
    </source>
</reference>